<protein>
    <submittedName>
        <fullName evidence="2">Uncharacterized protein</fullName>
    </submittedName>
</protein>
<sequence>MQVVYVWPSRTPTMPWMRTQHGHTQNDEFKSMLLLRASDSESTSTQHLTASHDSKVVSLKEKGGT</sequence>
<dbReference type="Proteomes" id="UP000054217">
    <property type="component" value="Unassembled WGS sequence"/>
</dbReference>
<keyword evidence="3" id="KW-1185">Reference proteome</keyword>
<evidence type="ECO:0000313" key="2">
    <source>
        <dbReference type="EMBL" id="KIO10442.1"/>
    </source>
</evidence>
<gene>
    <name evidence="2" type="ORF">M404DRAFT_907811</name>
</gene>
<feature type="compositionally biased region" description="Basic and acidic residues" evidence="1">
    <location>
        <begin position="50"/>
        <end position="65"/>
    </location>
</feature>
<evidence type="ECO:0000313" key="3">
    <source>
        <dbReference type="Proteomes" id="UP000054217"/>
    </source>
</evidence>
<feature type="compositionally biased region" description="Polar residues" evidence="1">
    <location>
        <begin position="40"/>
        <end position="49"/>
    </location>
</feature>
<proteinExistence type="predicted"/>
<organism evidence="2 3">
    <name type="scientific">Pisolithus tinctorius Marx 270</name>
    <dbReference type="NCBI Taxonomy" id="870435"/>
    <lineage>
        <taxon>Eukaryota</taxon>
        <taxon>Fungi</taxon>
        <taxon>Dikarya</taxon>
        <taxon>Basidiomycota</taxon>
        <taxon>Agaricomycotina</taxon>
        <taxon>Agaricomycetes</taxon>
        <taxon>Agaricomycetidae</taxon>
        <taxon>Boletales</taxon>
        <taxon>Sclerodermatineae</taxon>
        <taxon>Pisolithaceae</taxon>
        <taxon>Pisolithus</taxon>
    </lineage>
</organism>
<name>A0A0C3KLG2_PISTI</name>
<evidence type="ECO:0000256" key="1">
    <source>
        <dbReference type="SAM" id="MobiDB-lite"/>
    </source>
</evidence>
<accession>A0A0C3KLG2</accession>
<reference evidence="2 3" key="1">
    <citation type="submission" date="2014-04" db="EMBL/GenBank/DDBJ databases">
        <authorList>
            <consortium name="DOE Joint Genome Institute"/>
            <person name="Kuo A."/>
            <person name="Kohler A."/>
            <person name="Costa M.D."/>
            <person name="Nagy L.G."/>
            <person name="Floudas D."/>
            <person name="Copeland A."/>
            <person name="Barry K.W."/>
            <person name="Cichocki N."/>
            <person name="Veneault-Fourrey C."/>
            <person name="LaButti K."/>
            <person name="Lindquist E.A."/>
            <person name="Lipzen A."/>
            <person name="Lundell T."/>
            <person name="Morin E."/>
            <person name="Murat C."/>
            <person name="Sun H."/>
            <person name="Tunlid A."/>
            <person name="Henrissat B."/>
            <person name="Grigoriev I.V."/>
            <person name="Hibbett D.S."/>
            <person name="Martin F."/>
            <person name="Nordberg H.P."/>
            <person name="Cantor M.N."/>
            <person name="Hua S.X."/>
        </authorList>
    </citation>
    <scope>NUCLEOTIDE SEQUENCE [LARGE SCALE GENOMIC DNA]</scope>
    <source>
        <strain evidence="2 3">Marx 270</strain>
    </source>
</reference>
<dbReference type="AlphaFoldDB" id="A0A0C3KLG2"/>
<dbReference type="HOGENOM" id="CLU_2850688_0_0_1"/>
<dbReference type="EMBL" id="KN831952">
    <property type="protein sequence ID" value="KIO10442.1"/>
    <property type="molecule type" value="Genomic_DNA"/>
</dbReference>
<feature type="region of interest" description="Disordered" evidence="1">
    <location>
        <begin position="40"/>
        <end position="65"/>
    </location>
</feature>
<dbReference type="InParanoid" id="A0A0C3KLG2"/>
<reference evidence="3" key="2">
    <citation type="submission" date="2015-01" db="EMBL/GenBank/DDBJ databases">
        <title>Evolutionary Origins and Diversification of the Mycorrhizal Mutualists.</title>
        <authorList>
            <consortium name="DOE Joint Genome Institute"/>
            <consortium name="Mycorrhizal Genomics Consortium"/>
            <person name="Kohler A."/>
            <person name="Kuo A."/>
            <person name="Nagy L.G."/>
            <person name="Floudas D."/>
            <person name="Copeland A."/>
            <person name="Barry K.W."/>
            <person name="Cichocki N."/>
            <person name="Veneault-Fourrey C."/>
            <person name="LaButti K."/>
            <person name="Lindquist E.A."/>
            <person name="Lipzen A."/>
            <person name="Lundell T."/>
            <person name="Morin E."/>
            <person name="Murat C."/>
            <person name="Riley R."/>
            <person name="Ohm R."/>
            <person name="Sun H."/>
            <person name="Tunlid A."/>
            <person name="Henrissat B."/>
            <person name="Grigoriev I.V."/>
            <person name="Hibbett D.S."/>
            <person name="Martin F."/>
        </authorList>
    </citation>
    <scope>NUCLEOTIDE SEQUENCE [LARGE SCALE GENOMIC DNA]</scope>
    <source>
        <strain evidence="3">Marx 270</strain>
    </source>
</reference>